<evidence type="ECO:0000256" key="7">
    <source>
        <dbReference type="RuleBase" id="RU000461"/>
    </source>
</evidence>
<name>A0A4R8S7W1_9MYCO</name>
<dbReference type="InterPro" id="IPR036396">
    <property type="entry name" value="Cyt_P450_sf"/>
</dbReference>
<dbReference type="Proteomes" id="UP000295117">
    <property type="component" value="Unassembled WGS sequence"/>
</dbReference>
<evidence type="ECO:0000256" key="1">
    <source>
        <dbReference type="ARBA" id="ARBA00010617"/>
    </source>
</evidence>
<dbReference type="PRINTS" id="PR00359">
    <property type="entry name" value="BP450"/>
</dbReference>
<comment type="caution">
    <text evidence="8">The sequence shown here is derived from an EMBL/GenBank/DDBJ whole genome shotgun (WGS) entry which is preliminary data.</text>
</comment>
<sequence>MSLGSATAACPSDWITMTTVKPVAPRIPWDSRDPYLYYENLRTRGDVVWDENAGTWLILGYHPAREVLGGTGWSSDPLASPQMRAAAPEYLDLSNFGRNMLFADGPDHTELRGAVRDVFTPGFIAGLREGVQSITAHVIEYHSAGESFDFMTDIALPLPIAIIGEWLGLDDSSSAVLREESPIIIQMLGAFADVETVMAGTAAGATLATELLPLAADRRAHPGDDLLSLIASDTDLSLEDVVTMTFMIAIAGHETTANLLGASMLRLLAARADGTRLADRVDPDDPAVITELLRLDGPVQGTARVATQNHSLAGNTILEGQTVLIAIAAANRDPQVFADPAEFRLDRKNTPALAFGYGAHHCLGSALARLEATVAIREILARQPVVTGPVTWRDTPAIRGPLSIPMRFHA</sequence>
<dbReference type="InterPro" id="IPR017972">
    <property type="entry name" value="Cyt_P450_CS"/>
</dbReference>
<evidence type="ECO:0000313" key="9">
    <source>
        <dbReference type="Proteomes" id="UP000295117"/>
    </source>
</evidence>
<dbReference type="GO" id="GO:0005506">
    <property type="term" value="F:iron ion binding"/>
    <property type="evidence" value="ECO:0007669"/>
    <property type="project" value="InterPro"/>
</dbReference>
<evidence type="ECO:0000256" key="3">
    <source>
        <dbReference type="ARBA" id="ARBA00022723"/>
    </source>
</evidence>
<evidence type="ECO:0000313" key="8">
    <source>
        <dbReference type="EMBL" id="TDZ82777.1"/>
    </source>
</evidence>
<dbReference type="AlphaFoldDB" id="A0A4R8S7W1"/>
<evidence type="ECO:0000256" key="2">
    <source>
        <dbReference type="ARBA" id="ARBA00022617"/>
    </source>
</evidence>
<protein>
    <submittedName>
        <fullName evidence="8">Biotin biosynthesis cytochrome P450</fullName>
        <ecNumber evidence="8">1.14.14.46</ecNumber>
    </submittedName>
</protein>
<comment type="similarity">
    <text evidence="1 7">Belongs to the cytochrome P450 family.</text>
</comment>
<keyword evidence="3 7" id="KW-0479">Metal-binding</keyword>
<evidence type="ECO:0000256" key="4">
    <source>
        <dbReference type="ARBA" id="ARBA00023002"/>
    </source>
</evidence>
<dbReference type="Pfam" id="PF00067">
    <property type="entry name" value="p450"/>
    <property type="match status" value="1"/>
</dbReference>
<dbReference type="PROSITE" id="PS00086">
    <property type="entry name" value="CYTOCHROME_P450"/>
    <property type="match status" value="1"/>
</dbReference>
<dbReference type="SUPFAM" id="SSF48264">
    <property type="entry name" value="Cytochrome P450"/>
    <property type="match status" value="1"/>
</dbReference>
<accession>A0A4R8S7W1</accession>
<proteinExistence type="inferred from homology"/>
<organism evidence="8 9">
    <name type="scientific">Mycobacteroides salmoniphilum</name>
    <dbReference type="NCBI Taxonomy" id="404941"/>
    <lineage>
        <taxon>Bacteria</taxon>
        <taxon>Bacillati</taxon>
        <taxon>Actinomycetota</taxon>
        <taxon>Actinomycetes</taxon>
        <taxon>Mycobacteriales</taxon>
        <taxon>Mycobacteriaceae</taxon>
        <taxon>Mycobacteroides</taxon>
    </lineage>
</organism>
<reference evidence="8 9" key="1">
    <citation type="journal article" date="2019" name="Sci. Rep.">
        <title>Extended insight into the Mycobacterium chelonae-abscessus complex through whole genome sequencing of Mycobacterium salmoniphilum outbreak and Mycobacterium salmoniphilum-like strains.</title>
        <authorList>
            <person name="Behra P.R.K."/>
            <person name="Das S."/>
            <person name="Pettersson B.M.F."/>
            <person name="Shirreff L."/>
            <person name="DuCote T."/>
            <person name="Jacobsson K.G."/>
            <person name="Ennis D.G."/>
            <person name="Kirsebom L.A."/>
        </authorList>
    </citation>
    <scope>NUCLEOTIDE SEQUENCE [LARGE SCALE GENOMIC DNA]</scope>
    <source>
        <strain evidence="8 9">DE 4585</strain>
    </source>
</reference>
<keyword evidence="5 7" id="KW-0408">Iron</keyword>
<keyword evidence="2 7" id="KW-0349">Heme</keyword>
<dbReference type="Gene3D" id="1.10.630.10">
    <property type="entry name" value="Cytochrome P450"/>
    <property type="match status" value="1"/>
</dbReference>
<keyword evidence="4 7" id="KW-0560">Oxidoreductase</keyword>
<dbReference type="GO" id="GO:0020037">
    <property type="term" value="F:heme binding"/>
    <property type="evidence" value="ECO:0007669"/>
    <property type="project" value="InterPro"/>
</dbReference>
<dbReference type="GO" id="GO:0016705">
    <property type="term" value="F:oxidoreductase activity, acting on paired donors, with incorporation or reduction of molecular oxygen"/>
    <property type="evidence" value="ECO:0007669"/>
    <property type="project" value="InterPro"/>
</dbReference>
<dbReference type="GO" id="GO:0004497">
    <property type="term" value="F:monooxygenase activity"/>
    <property type="evidence" value="ECO:0007669"/>
    <property type="project" value="UniProtKB-KW"/>
</dbReference>
<dbReference type="InterPro" id="IPR001128">
    <property type="entry name" value="Cyt_P450"/>
</dbReference>
<dbReference type="EMBL" id="PECH01000006">
    <property type="protein sequence ID" value="TDZ82777.1"/>
    <property type="molecule type" value="Genomic_DNA"/>
</dbReference>
<evidence type="ECO:0000256" key="6">
    <source>
        <dbReference type="ARBA" id="ARBA00023033"/>
    </source>
</evidence>
<dbReference type="EC" id="1.14.14.46" evidence="8"/>
<evidence type="ECO:0000256" key="5">
    <source>
        <dbReference type="ARBA" id="ARBA00023004"/>
    </source>
</evidence>
<dbReference type="PANTHER" id="PTHR46696:SF1">
    <property type="entry name" value="CYTOCHROME P450 YJIB-RELATED"/>
    <property type="match status" value="1"/>
</dbReference>
<dbReference type="PRINTS" id="PR00385">
    <property type="entry name" value="P450"/>
</dbReference>
<keyword evidence="6 7" id="KW-0503">Monooxygenase</keyword>
<dbReference type="InterPro" id="IPR002397">
    <property type="entry name" value="Cyt_P450_B"/>
</dbReference>
<dbReference type="PANTHER" id="PTHR46696">
    <property type="entry name" value="P450, PUTATIVE (EUROFUNG)-RELATED"/>
    <property type="match status" value="1"/>
</dbReference>
<gene>
    <name evidence="8" type="primary">bioI_2</name>
    <name evidence="8" type="ORF">DE4585_01569</name>
</gene>